<keyword evidence="5" id="KW-0378">Hydrolase</keyword>
<comment type="caution">
    <text evidence="9">The sequence shown here is derived from an EMBL/GenBank/DDBJ whole genome shotgun (WGS) entry which is preliminary data.</text>
</comment>
<keyword evidence="1" id="KW-0808">Transferase</keyword>
<evidence type="ECO:0000256" key="2">
    <source>
        <dbReference type="ARBA" id="ARBA00022695"/>
    </source>
</evidence>
<dbReference type="EMBL" id="AVOT02009430">
    <property type="protein sequence ID" value="MBW0488088.1"/>
    <property type="molecule type" value="Genomic_DNA"/>
</dbReference>
<dbReference type="InterPro" id="IPR043502">
    <property type="entry name" value="DNA/RNA_pol_sf"/>
</dbReference>
<evidence type="ECO:0000256" key="7">
    <source>
        <dbReference type="SAM" id="MobiDB-lite"/>
    </source>
</evidence>
<evidence type="ECO:0000313" key="10">
    <source>
        <dbReference type="Proteomes" id="UP000765509"/>
    </source>
</evidence>
<evidence type="ECO:0000256" key="1">
    <source>
        <dbReference type="ARBA" id="ARBA00022679"/>
    </source>
</evidence>
<dbReference type="GO" id="GO:0003964">
    <property type="term" value="F:RNA-directed DNA polymerase activity"/>
    <property type="evidence" value="ECO:0007669"/>
    <property type="project" value="UniProtKB-KW"/>
</dbReference>
<dbReference type="PANTHER" id="PTHR37984:SF5">
    <property type="entry name" value="PROTEIN NYNRIN-LIKE"/>
    <property type="match status" value="1"/>
</dbReference>
<sequence length="316" mass="35948">MPIEGIELSSASQDMHPLGIFEAEIIFPHPAGSIRIKVGFVVMNNCTSQDSILGNDYLNIYGIDINNNKDRYFTIGENKRQKISFPLEKKEITVIRKEKLIEILFKYREAFASDNEPLGAIKGHEVNIILNVERPYPPLLKRPAYQASPRAREALETHINEIMKLGVLRKLYIDACGEGLGATLHQVQIVNDKPYKGPVCFISRQIKPTEARYGASQMECLFLVWALGKLHYYIDGSVFEVIYDCKAVKSLLKMKTPNRHMLRWQIAIQEYRGNMTIVHKSGNIHKNSDGLSRLELPNTPDDPAYVPENEEPEIPI</sequence>
<evidence type="ECO:0000259" key="8">
    <source>
        <dbReference type="Pfam" id="PF17917"/>
    </source>
</evidence>
<organism evidence="9 10">
    <name type="scientific">Austropuccinia psidii MF-1</name>
    <dbReference type="NCBI Taxonomy" id="1389203"/>
    <lineage>
        <taxon>Eukaryota</taxon>
        <taxon>Fungi</taxon>
        <taxon>Dikarya</taxon>
        <taxon>Basidiomycota</taxon>
        <taxon>Pucciniomycotina</taxon>
        <taxon>Pucciniomycetes</taxon>
        <taxon>Pucciniales</taxon>
        <taxon>Sphaerophragmiaceae</taxon>
        <taxon>Austropuccinia</taxon>
    </lineage>
</organism>
<keyword evidence="6" id="KW-0695">RNA-directed DNA polymerase</keyword>
<evidence type="ECO:0000256" key="4">
    <source>
        <dbReference type="ARBA" id="ARBA00022759"/>
    </source>
</evidence>
<dbReference type="CDD" id="cd09274">
    <property type="entry name" value="RNase_HI_RT_Ty3"/>
    <property type="match status" value="1"/>
</dbReference>
<dbReference type="AlphaFoldDB" id="A0A9Q3CQ96"/>
<evidence type="ECO:0000313" key="9">
    <source>
        <dbReference type="EMBL" id="MBW0488088.1"/>
    </source>
</evidence>
<proteinExistence type="predicted"/>
<evidence type="ECO:0000256" key="3">
    <source>
        <dbReference type="ARBA" id="ARBA00022722"/>
    </source>
</evidence>
<accession>A0A9Q3CQ96</accession>
<keyword evidence="3" id="KW-0540">Nuclease</keyword>
<dbReference type="InterPro" id="IPR050951">
    <property type="entry name" value="Retrovirus_Pol_polyprotein"/>
</dbReference>
<feature type="region of interest" description="Disordered" evidence="7">
    <location>
        <begin position="288"/>
        <end position="316"/>
    </location>
</feature>
<dbReference type="GO" id="GO:0016787">
    <property type="term" value="F:hydrolase activity"/>
    <property type="evidence" value="ECO:0007669"/>
    <property type="project" value="UniProtKB-KW"/>
</dbReference>
<evidence type="ECO:0000256" key="6">
    <source>
        <dbReference type="ARBA" id="ARBA00022918"/>
    </source>
</evidence>
<keyword evidence="2" id="KW-0548">Nucleotidyltransferase</keyword>
<feature type="domain" description="Reverse transcriptase RNase H-like" evidence="8">
    <location>
        <begin position="171"/>
        <end position="271"/>
    </location>
</feature>
<dbReference type="GO" id="GO:0004519">
    <property type="term" value="F:endonuclease activity"/>
    <property type="evidence" value="ECO:0007669"/>
    <property type="project" value="UniProtKB-KW"/>
</dbReference>
<dbReference type="SUPFAM" id="SSF56672">
    <property type="entry name" value="DNA/RNA polymerases"/>
    <property type="match status" value="1"/>
</dbReference>
<name>A0A9Q3CQ96_9BASI</name>
<dbReference type="Pfam" id="PF17917">
    <property type="entry name" value="RT_RNaseH"/>
    <property type="match status" value="1"/>
</dbReference>
<protein>
    <recommendedName>
        <fullName evidence="8">Reverse transcriptase RNase H-like domain-containing protein</fullName>
    </recommendedName>
</protein>
<keyword evidence="10" id="KW-1185">Reference proteome</keyword>
<dbReference type="PANTHER" id="PTHR37984">
    <property type="entry name" value="PROTEIN CBG26694"/>
    <property type="match status" value="1"/>
</dbReference>
<dbReference type="Proteomes" id="UP000765509">
    <property type="component" value="Unassembled WGS sequence"/>
</dbReference>
<gene>
    <name evidence="9" type="ORF">O181_027803</name>
</gene>
<reference evidence="9" key="1">
    <citation type="submission" date="2021-03" db="EMBL/GenBank/DDBJ databases">
        <title>Draft genome sequence of rust myrtle Austropuccinia psidii MF-1, a brazilian biotype.</title>
        <authorList>
            <person name="Quecine M.C."/>
            <person name="Pachon D.M.R."/>
            <person name="Bonatelli M.L."/>
            <person name="Correr F.H."/>
            <person name="Franceschini L.M."/>
            <person name="Leite T.F."/>
            <person name="Margarido G.R.A."/>
            <person name="Almeida C.A."/>
            <person name="Ferrarezi J.A."/>
            <person name="Labate C.A."/>
        </authorList>
    </citation>
    <scope>NUCLEOTIDE SEQUENCE</scope>
    <source>
        <strain evidence="9">MF-1</strain>
    </source>
</reference>
<dbReference type="InterPro" id="IPR041373">
    <property type="entry name" value="RT_RNaseH"/>
</dbReference>
<keyword evidence="4" id="KW-0255">Endonuclease</keyword>
<evidence type="ECO:0000256" key="5">
    <source>
        <dbReference type="ARBA" id="ARBA00022801"/>
    </source>
</evidence>